<accession>A0AAE0GXS7</accession>
<protein>
    <recommendedName>
        <fullName evidence="3">Right handed beta helix domain-containing protein</fullName>
    </recommendedName>
</protein>
<evidence type="ECO:0008006" key="3">
    <source>
        <dbReference type="Google" id="ProtNLM"/>
    </source>
</evidence>
<dbReference type="AlphaFoldDB" id="A0AAE0GXS7"/>
<evidence type="ECO:0000313" key="1">
    <source>
        <dbReference type="EMBL" id="KAK3286061.1"/>
    </source>
</evidence>
<proteinExistence type="predicted"/>
<dbReference type="EMBL" id="LGRX02001508">
    <property type="protein sequence ID" value="KAK3286061.1"/>
    <property type="molecule type" value="Genomic_DNA"/>
</dbReference>
<dbReference type="SUPFAM" id="SSF51126">
    <property type="entry name" value="Pectin lyase-like"/>
    <property type="match status" value="2"/>
</dbReference>
<evidence type="ECO:0000313" key="2">
    <source>
        <dbReference type="Proteomes" id="UP001190700"/>
    </source>
</evidence>
<dbReference type="InterPro" id="IPR011050">
    <property type="entry name" value="Pectin_lyase_fold/virulence"/>
</dbReference>
<reference evidence="1 2" key="1">
    <citation type="journal article" date="2015" name="Genome Biol. Evol.">
        <title>Comparative Genomics of a Bacterivorous Green Alga Reveals Evolutionary Causalities and Consequences of Phago-Mixotrophic Mode of Nutrition.</title>
        <authorList>
            <person name="Burns J.A."/>
            <person name="Paasch A."/>
            <person name="Narechania A."/>
            <person name="Kim E."/>
        </authorList>
    </citation>
    <scope>NUCLEOTIDE SEQUENCE [LARGE SCALE GENOMIC DNA]</scope>
    <source>
        <strain evidence="1 2">PLY_AMNH</strain>
    </source>
</reference>
<dbReference type="PANTHER" id="PTHR11319:SF35">
    <property type="entry name" value="OUTER MEMBRANE PROTEIN PMPC-RELATED"/>
    <property type="match status" value="1"/>
</dbReference>
<name>A0AAE0GXS7_9CHLO</name>
<keyword evidence="2" id="KW-1185">Reference proteome</keyword>
<comment type="caution">
    <text evidence="1">The sequence shown here is derived from an EMBL/GenBank/DDBJ whole genome shotgun (WGS) entry which is preliminary data.</text>
</comment>
<dbReference type="PANTHER" id="PTHR11319">
    <property type="entry name" value="G PROTEIN-COUPLED RECEPTOR-RELATED"/>
    <property type="match status" value="1"/>
</dbReference>
<sequence>MESDSENSTSTLRDVIGFAPRLFDWRAGGGIYCMQKGTVVEFHGQGALTSNQAEQGAAIYIASECSVTFHGGAQINGNVALKEGGGIYLQSAADASLQGPAELIATNIDIFSNEVVQYSGGGINCGKRSKILMTDVRLWSNQAPSGGGLYASGCEVRMEKTSLRANLATDGTGSATLIREGAFVLLDETQVQDHGWDAEFEQTATIEVQDSTLAIAHNSQIVRNRMSASTDSHVIKISKINEGSSVNISHSLVAENEGAASVYVTDSRLDISDTVFSGNRGSSLHCDAEAHVQVSRCNFTNNTYRNNDNPTTTDEIGAGVRSEVQSHLQVVGCLFQENLATRGSSMFIRGSLAADGCVFRQNRATAGTLYAELTANHSVAISSSSFVANVVTNGAGLYLKSLIPESDMDGEGPDAASLTHLLFEQNRATGGGWIGFWEPSDLHTPNPSQPPECVQCSMVNNTAAYNSSLGWATAVTAIRAKGDYGEVPGGTQLSEQSAIRVMLVDMYGQAVTTAGGDPVTMTTDCNTRNLNDAQVQNDGIAEYEGLVVSESPLTNCSLNFSLGEQSNVPIATSVVSIRECYEGEFYRAADTKCIICGVDQLAFGDSIEACVDCNEYDGIVCNGGSKYTILVRWRS</sequence>
<organism evidence="1 2">
    <name type="scientific">Cymbomonas tetramitiformis</name>
    <dbReference type="NCBI Taxonomy" id="36881"/>
    <lineage>
        <taxon>Eukaryota</taxon>
        <taxon>Viridiplantae</taxon>
        <taxon>Chlorophyta</taxon>
        <taxon>Pyramimonadophyceae</taxon>
        <taxon>Pyramimonadales</taxon>
        <taxon>Pyramimonadaceae</taxon>
        <taxon>Cymbomonas</taxon>
    </lineage>
</organism>
<gene>
    <name evidence="1" type="ORF">CYMTET_6359</name>
</gene>
<dbReference type="Proteomes" id="UP001190700">
    <property type="component" value="Unassembled WGS sequence"/>
</dbReference>